<evidence type="ECO:0000256" key="14">
    <source>
        <dbReference type="SAM" id="MobiDB-lite"/>
    </source>
</evidence>
<evidence type="ECO:0000256" key="6">
    <source>
        <dbReference type="ARBA" id="ARBA00022729"/>
    </source>
</evidence>
<evidence type="ECO:0000256" key="11">
    <source>
        <dbReference type="ARBA" id="ARBA00023170"/>
    </source>
</evidence>
<keyword evidence="5 15" id="KW-0812">Transmembrane</keyword>
<dbReference type="InterPro" id="IPR003591">
    <property type="entry name" value="Leu-rich_rpt_typical-subtyp"/>
</dbReference>
<keyword evidence="7" id="KW-0677">Repeat</keyword>
<dbReference type="PROSITE" id="PS50104">
    <property type="entry name" value="TIR"/>
    <property type="match status" value="1"/>
</dbReference>
<feature type="transmembrane region" description="Helical" evidence="15">
    <location>
        <begin position="635"/>
        <end position="658"/>
    </location>
</feature>
<keyword evidence="9 15" id="KW-1133">Transmembrane helix</keyword>
<dbReference type="Gene3D" id="3.40.50.10140">
    <property type="entry name" value="Toll/interleukin-1 receptor homology (TIR) domain"/>
    <property type="match status" value="1"/>
</dbReference>
<comment type="similarity">
    <text evidence="2">Belongs to the Toll-like receptor family.</text>
</comment>
<evidence type="ECO:0000256" key="2">
    <source>
        <dbReference type="ARBA" id="ARBA00009634"/>
    </source>
</evidence>
<proteinExistence type="inferred from homology"/>
<evidence type="ECO:0000256" key="13">
    <source>
        <dbReference type="ARBA" id="ARBA00023198"/>
    </source>
</evidence>
<evidence type="ECO:0000256" key="9">
    <source>
        <dbReference type="ARBA" id="ARBA00022989"/>
    </source>
</evidence>
<evidence type="ECO:0000256" key="12">
    <source>
        <dbReference type="ARBA" id="ARBA00023180"/>
    </source>
</evidence>
<dbReference type="InterPro" id="IPR032675">
    <property type="entry name" value="LRR_dom_sf"/>
</dbReference>
<feature type="domain" description="TIR" evidence="16">
    <location>
        <begin position="687"/>
        <end position="828"/>
    </location>
</feature>
<evidence type="ECO:0000256" key="7">
    <source>
        <dbReference type="ARBA" id="ARBA00022737"/>
    </source>
</evidence>
<dbReference type="RefSeq" id="XP_015276691.1">
    <property type="nucleotide sequence ID" value="XM_015421205.1"/>
</dbReference>
<dbReference type="Pfam" id="PF13855">
    <property type="entry name" value="LRR_8"/>
    <property type="match status" value="1"/>
</dbReference>
<gene>
    <name evidence="18" type="primary">LOC107118830</name>
</gene>
<dbReference type="PANTHER" id="PTHR24365">
    <property type="entry name" value="TOLL-LIKE RECEPTOR"/>
    <property type="match status" value="1"/>
</dbReference>
<evidence type="ECO:0000313" key="18">
    <source>
        <dbReference type="RefSeq" id="XP_015276691.1"/>
    </source>
</evidence>
<evidence type="ECO:0000256" key="10">
    <source>
        <dbReference type="ARBA" id="ARBA00023136"/>
    </source>
</evidence>
<dbReference type="Proteomes" id="UP000694871">
    <property type="component" value="Unplaced"/>
</dbReference>
<evidence type="ECO:0000259" key="16">
    <source>
        <dbReference type="PROSITE" id="PS50104"/>
    </source>
</evidence>
<evidence type="ECO:0000313" key="17">
    <source>
        <dbReference type="Proteomes" id="UP000694871"/>
    </source>
</evidence>
<dbReference type="SMART" id="SM00255">
    <property type="entry name" value="TIR"/>
    <property type="match status" value="1"/>
</dbReference>
<protein>
    <submittedName>
        <fullName evidence="18">Toll-like receptor 2</fullName>
    </submittedName>
</protein>
<name>A0ABM1KSK4_GEKJA</name>
<feature type="region of interest" description="Disordered" evidence="14">
    <location>
        <begin position="98"/>
        <end position="138"/>
    </location>
</feature>
<keyword evidence="4" id="KW-0433">Leucine-rich repeat</keyword>
<keyword evidence="17" id="KW-1185">Reference proteome</keyword>
<dbReference type="InterPro" id="IPR035897">
    <property type="entry name" value="Toll_tir_struct_dom_sf"/>
</dbReference>
<dbReference type="PROSITE" id="PS51450">
    <property type="entry name" value="LRR"/>
    <property type="match status" value="3"/>
</dbReference>
<dbReference type="SUPFAM" id="SSF52058">
    <property type="entry name" value="L domain-like"/>
    <property type="match status" value="1"/>
</dbReference>
<dbReference type="PANTHER" id="PTHR24365:SF17">
    <property type="entry name" value="TOLL-LIKE RECEPTOR 2"/>
    <property type="match status" value="1"/>
</dbReference>
<dbReference type="SMART" id="SM00369">
    <property type="entry name" value="LRR_TYP"/>
    <property type="match status" value="4"/>
</dbReference>
<dbReference type="GeneID" id="107118830"/>
<dbReference type="PRINTS" id="PR01537">
    <property type="entry name" value="INTRLKN1R1F"/>
</dbReference>
<evidence type="ECO:0000256" key="4">
    <source>
        <dbReference type="ARBA" id="ARBA00022614"/>
    </source>
</evidence>
<dbReference type="InterPro" id="IPR001611">
    <property type="entry name" value="Leu-rich_rpt"/>
</dbReference>
<evidence type="ECO:0000256" key="3">
    <source>
        <dbReference type="ARBA" id="ARBA00022588"/>
    </source>
</evidence>
<keyword evidence="11" id="KW-0675">Receptor</keyword>
<evidence type="ECO:0000256" key="5">
    <source>
        <dbReference type="ARBA" id="ARBA00022692"/>
    </source>
</evidence>
<sequence length="836" mass="95358">MGIFTRGLYFYFIIFFCNGKGEFKHPGDEIFVSTTTSNCSSVPESQTPRRVINVFHVIKYLTKRKGAVHSDPKGVNSSHNQNFQVESTAVSFNNLPQEMSDQNSHQKLSQTFKTTDSPKTEESLWDTTGPPMPSEKQQGDKRLLNINPMLKQSALGHKRPDKQETSFLPSALMGENGCGVLAKGMLDLSNRKLSDSKLKEKMDSWHCRATVDKIRDLNASHNDLNMDLKALISLLLKMKNVHSIDVSYNKITNSGTHRTTICNLEPSNLLFLNLSHNPLRTLDNLCLPSTLKSIDLSFTSINKIPKEFSGEFFHLEEMYIQGNHFIYKPQLYGSGFFLQGLTAKPVIFRPEVISHIDVPETPIQSLPHQVKHLQISNCSIVELPGWFTNTMANLLFLDLSNNPLNSFPQLPASLQHLDLNNTNTESVIDISHFSNLTVLHIQNNKMTGRLPSEHLPFALKELDVSKNKLHMFPLQEAQQKLESLNVSGNLITELYLNTSFPSLTNLDVSHNMITELSDHTGEFLPALKYFNLSGNKISFLQPGSLPQSLLELDISNNAITIIMKETFNNLQNLQLLTVQGKNFFCNCDLYWFVNTYLSSTHVQVNGREDMLCSYPPNKWGLLVEHSNLTLLNCSLGLQMGITACVAILVISTIMTLCWHFDGPWYIKMGWYWCMAKRKQYEKRPQHKPYDAFLSYSEDDAPWTKATLLEKLETSGFKVCYHERDFKPGHPVLGNIFYCIENSHKVLFVLSPSFVNSCWCQYELYFAEHRVLNENQDSLIMVVLEDLPTNSIPQKFCKLRKLLKSKTYLKWSPEEHKQKLFWHQLTAVLKTVNEPMA</sequence>
<evidence type="ECO:0000256" key="1">
    <source>
        <dbReference type="ARBA" id="ARBA00004167"/>
    </source>
</evidence>
<keyword evidence="8" id="KW-0391">Immunity</keyword>
<dbReference type="SMART" id="SM00364">
    <property type="entry name" value="LRR_BAC"/>
    <property type="match status" value="6"/>
</dbReference>
<evidence type="ECO:0000256" key="15">
    <source>
        <dbReference type="SAM" id="Phobius"/>
    </source>
</evidence>
<evidence type="ECO:0000256" key="8">
    <source>
        <dbReference type="ARBA" id="ARBA00022859"/>
    </source>
</evidence>
<dbReference type="Pfam" id="PF01582">
    <property type="entry name" value="TIR"/>
    <property type="match status" value="1"/>
</dbReference>
<keyword evidence="12" id="KW-0325">Glycoprotein</keyword>
<reference evidence="18" key="1">
    <citation type="submission" date="2025-08" db="UniProtKB">
        <authorList>
            <consortium name="RefSeq"/>
        </authorList>
    </citation>
    <scope>IDENTIFICATION</scope>
</reference>
<organism evidence="17 18">
    <name type="scientific">Gekko japonicus</name>
    <name type="common">Schlegel's Japanese gecko</name>
    <dbReference type="NCBI Taxonomy" id="146911"/>
    <lineage>
        <taxon>Eukaryota</taxon>
        <taxon>Metazoa</taxon>
        <taxon>Chordata</taxon>
        <taxon>Craniata</taxon>
        <taxon>Vertebrata</taxon>
        <taxon>Euteleostomi</taxon>
        <taxon>Lepidosauria</taxon>
        <taxon>Squamata</taxon>
        <taxon>Bifurcata</taxon>
        <taxon>Gekkota</taxon>
        <taxon>Gekkonidae</taxon>
        <taxon>Gekkoninae</taxon>
        <taxon>Gekko</taxon>
    </lineage>
</organism>
<dbReference type="Gene3D" id="3.80.10.10">
    <property type="entry name" value="Ribonuclease Inhibitor"/>
    <property type="match status" value="3"/>
</dbReference>
<dbReference type="SUPFAM" id="SSF52200">
    <property type="entry name" value="Toll/Interleukin receptor TIR domain"/>
    <property type="match status" value="1"/>
</dbReference>
<comment type="subcellular location">
    <subcellularLocation>
        <location evidence="1">Membrane</location>
        <topology evidence="1">Single-pass membrane protein</topology>
    </subcellularLocation>
</comment>
<keyword evidence="10 15" id="KW-0472">Membrane</keyword>
<keyword evidence="13" id="KW-0395">Inflammatory response</keyword>
<feature type="compositionally biased region" description="Polar residues" evidence="14">
    <location>
        <begin position="98"/>
        <end position="115"/>
    </location>
</feature>
<dbReference type="InterPro" id="IPR000157">
    <property type="entry name" value="TIR_dom"/>
</dbReference>
<accession>A0ABM1KSK4</accession>
<keyword evidence="3" id="KW-0399">Innate immunity</keyword>
<keyword evidence="6" id="KW-0732">Signal</keyword>